<dbReference type="GO" id="GO:0009451">
    <property type="term" value="P:RNA modification"/>
    <property type="evidence" value="ECO:0007669"/>
    <property type="project" value="InterPro"/>
</dbReference>
<dbReference type="PROSITE" id="PS51375">
    <property type="entry name" value="PPR"/>
    <property type="match status" value="3"/>
</dbReference>
<feature type="repeat" description="PPR" evidence="2">
    <location>
        <begin position="396"/>
        <end position="426"/>
    </location>
</feature>
<dbReference type="AlphaFoldDB" id="A0AAN9KKD1"/>
<dbReference type="Pfam" id="PF13812">
    <property type="entry name" value="PPR_3"/>
    <property type="match status" value="1"/>
</dbReference>
<evidence type="ECO:0000313" key="4">
    <source>
        <dbReference type="Proteomes" id="UP001359559"/>
    </source>
</evidence>
<proteinExistence type="predicted"/>
<dbReference type="NCBIfam" id="TIGR00756">
    <property type="entry name" value="PPR"/>
    <property type="match status" value="4"/>
</dbReference>
<comment type="caution">
    <text evidence="3">The sequence shown here is derived from an EMBL/GenBank/DDBJ whole genome shotgun (WGS) entry which is preliminary data.</text>
</comment>
<dbReference type="Proteomes" id="UP001359559">
    <property type="component" value="Unassembled WGS sequence"/>
</dbReference>
<evidence type="ECO:0000313" key="3">
    <source>
        <dbReference type="EMBL" id="KAK7318481.1"/>
    </source>
</evidence>
<accession>A0AAN9KKD1</accession>
<dbReference type="PANTHER" id="PTHR47926:SF350">
    <property type="entry name" value="(WILD MALAYSIAN BANANA) HYPOTHETICAL PROTEIN"/>
    <property type="match status" value="1"/>
</dbReference>
<dbReference type="Pfam" id="PF01535">
    <property type="entry name" value="PPR"/>
    <property type="match status" value="4"/>
</dbReference>
<evidence type="ECO:0000256" key="1">
    <source>
        <dbReference type="ARBA" id="ARBA00022737"/>
    </source>
</evidence>
<dbReference type="PANTHER" id="PTHR47926">
    <property type="entry name" value="PENTATRICOPEPTIDE REPEAT-CONTAINING PROTEIN"/>
    <property type="match status" value="1"/>
</dbReference>
<dbReference type="Gene3D" id="1.25.40.10">
    <property type="entry name" value="Tetratricopeptide repeat domain"/>
    <property type="match status" value="2"/>
</dbReference>
<dbReference type="InterPro" id="IPR011990">
    <property type="entry name" value="TPR-like_helical_dom_sf"/>
</dbReference>
<feature type="repeat" description="PPR" evidence="2">
    <location>
        <begin position="427"/>
        <end position="461"/>
    </location>
</feature>
<dbReference type="SUPFAM" id="SSF48452">
    <property type="entry name" value="TPR-like"/>
    <property type="match status" value="1"/>
</dbReference>
<gene>
    <name evidence="3" type="ORF">RJT34_03183</name>
</gene>
<dbReference type="InterPro" id="IPR046848">
    <property type="entry name" value="E_motif"/>
</dbReference>
<dbReference type="Pfam" id="PF20431">
    <property type="entry name" value="E_motif"/>
    <property type="match status" value="1"/>
</dbReference>
<organism evidence="3 4">
    <name type="scientific">Clitoria ternatea</name>
    <name type="common">Butterfly pea</name>
    <dbReference type="NCBI Taxonomy" id="43366"/>
    <lineage>
        <taxon>Eukaryota</taxon>
        <taxon>Viridiplantae</taxon>
        <taxon>Streptophyta</taxon>
        <taxon>Embryophyta</taxon>
        <taxon>Tracheophyta</taxon>
        <taxon>Spermatophyta</taxon>
        <taxon>Magnoliopsida</taxon>
        <taxon>eudicotyledons</taxon>
        <taxon>Gunneridae</taxon>
        <taxon>Pentapetalae</taxon>
        <taxon>rosids</taxon>
        <taxon>fabids</taxon>
        <taxon>Fabales</taxon>
        <taxon>Fabaceae</taxon>
        <taxon>Papilionoideae</taxon>
        <taxon>50 kb inversion clade</taxon>
        <taxon>NPAAA clade</taxon>
        <taxon>indigoferoid/millettioid clade</taxon>
        <taxon>Phaseoleae</taxon>
        <taxon>Clitoria</taxon>
    </lineage>
</organism>
<reference evidence="3 4" key="1">
    <citation type="submission" date="2024-01" db="EMBL/GenBank/DDBJ databases">
        <title>The genomes of 5 underutilized Papilionoideae crops provide insights into root nodulation and disease resistance.</title>
        <authorList>
            <person name="Yuan L."/>
        </authorList>
    </citation>
    <scope>NUCLEOTIDE SEQUENCE [LARGE SCALE GENOMIC DNA]</scope>
    <source>
        <strain evidence="3">LY-2023</strain>
        <tissue evidence="3">Leaf</tissue>
    </source>
</reference>
<keyword evidence="4" id="KW-1185">Reference proteome</keyword>
<sequence length="752" mass="85022">MPKAPKQGVRSGHHLLAPKQCHSGSKETCLNVLFINHKSREIFESVASTFTIEITGHRAFRYLVLFLYLSRNDSCSFWFSLSHLFPSLDPYLFSPVPFPYPCPYPYPYPCPYPSSLYPYPYLCLYYSSLRLSPYRSCDGVLGHGLCLYLCRDLPWSRSRRRLWTSSSSCRRRRDPRRRRVSGNSSQSCRCCSPSSSWRNPSLPPPSSPPRAVFPSIVGWPRHSGVMVGIQSSPCLRLLEGHLTLTLNMRHLKQVHAHTITHGLARFAFVSSKLLAFTALSPRGDLHYAHTIFSHIPLPNVFDYNTLITAFSRNPRYSSSSLFTKMLNDAVRPNSRTFTFLVKSCGSLSFLQQLHTHILKLGNFSDVYVVSSVVTAYSKHGAIEHARRVFDESPRKNVACWTSLVTAYCNCGLVDDARDLFDSIPMQNDVSFSAMVSGYVRNGFYSEGIEVFNELKSLESVRPNNSLLVSVLNACGAVGAFEEGKWVHSYVDGNAMEYELELGTALIDFYAKCGCVRHAEVVFDKMKNKDVTTWSAMILGLAINGKNHKALEVFEEMEKVGPKPNEVTFIGVLSACNHKDLLNEVLRLFRYMSEKYGIVASIEHYGCVVDILARSGRIEEALGFVKSMPVEPDGAIWGSLLNGCLVHGYVELGQKVGKYLIEFEPEHSGRYILLANVYASAGEWEGVFKTRKLMRERGVCVVSAWSFIEIDQTVHKFVVDDKRCLYSREIYQVLNHLGRKLEYYSKAKDSFLF</sequence>
<evidence type="ECO:0000256" key="2">
    <source>
        <dbReference type="PROSITE-ProRule" id="PRU00708"/>
    </source>
</evidence>
<keyword evidence="1" id="KW-0677">Repeat</keyword>
<dbReference type="InterPro" id="IPR002885">
    <property type="entry name" value="PPR_rpt"/>
</dbReference>
<dbReference type="GO" id="GO:0003723">
    <property type="term" value="F:RNA binding"/>
    <property type="evidence" value="ECO:0007669"/>
    <property type="project" value="InterPro"/>
</dbReference>
<protein>
    <recommendedName>
        <fullName evidence="5">Pentatricopeptide repeat-containing protein</fullName>
    </recommendedName>
</protein>
<evidence type="ECO:0008006" key="5">
    <source>
        <dbReference type="Google" id="ProtNLM"/>
    </source>
</evidence>
<feature type="repeat" description="PPR" evidence="2">
    <location>
        <begin position="529"/>
        <end position="563"/>
    </location>
</feature>
<name>A0AAN9KKD1_CLITE</name>
<dbReference type="EMBL" id="JAYKXN010000001">
    <property type="protein sequence ID" value="KAK7318481.1"/>
    <property type="molecule type" value="Genomic_DNA"/>
</dbReference>
<dbReference type="FunFam" id="1.25.40.10:FF:000184">
    <property type="entry name" value="Pentatricopeptide repeat-containing protein, chloroplastic"/>
    <property type="match status" value="1"/>
</dbReference>
<dbReference type="Pfam" id="PF13041">
    <property type="entry name" value="PPR_2"/>
    <property type="match status" value="1"/>
</dbReference>
<dbReference type="InterPro" id="IPR046960">
    <property type="entry name" value="PPR_At4g14850-like_plant"/>
</dbReference>